<evidence type="ECO:0000313" key="4">
    <source>
        <dbReference type="Proteomes" id="UP000037179"/>
    </source>
</evidence>
<organism evidence="3 4">
    <name type="scientific">Nocardia seriolae</name>
    <dbReference type="NCBI Taxonomy" id="37332"/>
    <lineage>
        <taxon>Bacteria</taxon>
        <taxon>Bacillati</taxon>
        <taxon>Actinomycetota</taxon>
        <taxon>Actinomycetes</taxon>
        <taxon>Mycobacteriales</taxon>
        <taxon>Nocardiaceae</taxon>
        <taxon>Nocardia</taxon>
    </lineage>
</organism>
<gene>
    <name evidence="2" type="ORF">NS506_05220</name>
    <name evidence="3" type="ORF">NSK11_contig00094-0003</name>
</gene>
<reference evidence="4" key="1">
    <citation type="submission" date="2015-07" db="EMBL/GenBank/DDBJ databases">
        <title>Nocardia seriolae U-1 whole genome shotgun sequence.</title>
        <authorList>
            <person name="Imajoh M."/>
            <person name="Fukumoto Y."/>
            <person name="Sukeda M."/>
            <person name="Yamane J."/>
            <person name="Yamasaki K."/>
            <person name="Shimizu M."/>
            <person name="Ohnishi K."/>
            <person name="Oshima S."/>
        </authorList>
    </citation>
    <scope>NUCLEOTIDE SEQUENCE [LARGE SCALE GENOMIC DNA]</scope>
    <source>
        <strain evidence="4">U-1</strain>
    </source>
</reference>
<dbReference type="Pfam" id="PF11752">
    <property type="entry name" value="DUF3309"/>
    <property type="match status" value="1"/>
</dbReference>
<evidence type="ECO:0000313" key="3">
    <source>
        <dbReference type="EMBL" id="GAP30773.1"/>
    </source>
</evidence>
<reference evidence="2 5" key="3">
    <citation type="submission" date="2016-10" db="EMBL/GenBank/DDBJ databases">
        <title>Genome sequence of Nocardia seriolae strain EM150506, isolated from Anguila japonica.</title>
        <authorList>
            <person name="Han H.-J."/>
        </authorList>
    </citation>
    <scope>NUCLEOTIDE SEQUENCE [LARGE SCALE GENOMIC DNA]</scope>
    <source>
        <strain evidence="2 5">EM150506</strain>
    </source>
</reference>
<dbReference type="GeneID" id="93374412"/>
<sequence>MKRLLFVVIALIAAGSTFDYARTAGHYGPAVVVGVIVTLLLVVQAMK</sequence>
<dbReference type="Proteomes" id="UP000037179">
    <property type="component" value="Unassembled WGS sequence"/>
</dbReference>
<dbReference type="EMBL" id="BBYQ01000094">
    <property type="protein sequence ID" value="GAP30773.1"/>
    <property type="molecule type" value="Genomic_DNA"/>
</dbReference>
<keyword evidence="4" id="KW-1185">Reference proteome</keyword>
<keyword evidence="1" id="KW-1133">Transmembrane helix</keyword>
<dbReference type="InterPro" id="IPR021738">
    <property type="entry name" value="DUF3309"/>
</dbReference>
<accession>A0A0B8NAJ2</accession>
<dbReference type="RefSeq" id="WP_106852426.1">
    <property type="nucleotide sequence ID" value="NZ_AP017900.1"/>
</dbReference>
<protein>
    <submittedName>
        <fullName evidence="3">Uncharacterized protein</fullName>
    </submittedName>
</protein>
<dbReference type="AlphaFoldDB" id="A0A0B8NAJ2"/>
<feature type="transmembrane region" description="Helical" evidence="1">
    <location>
        <begin position="27"/>
        <end position="46"/>
    </location>
</feature>
<reference evidence="3 4" key="2">
    <citation type="journal article" date="2016" name="Genome Announc.">
        <title>Draft Genome Sequence of Erythromycin- and Oxytetracycline-Sensitive Nocardia seriolae Strain U-1 (NBRC 110359).</title>
        <authorList>
            <person name="Imajoh M."/>
            <person name="Sukeda M."/>
            <person name="Shimizu M."/>
            <person name="Yamane J."/>
            <person name="Ohnishi K."/>
            <person name="Oshima S."/>
        </authorList>
    </citation>
    <scope>NUCLEOTIDE SEQUENCE [LARGE SCALE GENOMIC DNA]</scope>
    <source>
        <strain evidence="3 4">U-1</strain>
    </source>
</reference>
<proteinExistence type="predicted"/>
<dbReference type="Proteomes" id="UP000180166">
    <property type="component" value="Chromosome"/>
</dbReference>
<evidence type="ECO:0000256" key="1">
    <source>
        <dbReference type="SAM" id="Phobius"/>
    </source>
</evidence>
<evidence type="ECO:0000313" key="2">
    <source>
        <dbReference type="EMBL" id="APA99266.1"/>
    </source>
</evidence>
<dbReference type="EMBL" id="CP017839">
    <property type="protein sequence ID" value="APA99266.1"/>
    <property type="molecule type" value="Genomic_DNA"/>
</dbReference>
<keyword evidence="1" id="KW-0472">Membrane</keyword>
<dbReference type="KEGG" id="nsr:NS506_05220"/>
<name>A0A0B8NAJ2_9NOCA</name>
<keyword evidence="1" id="KW-0812">Transmembrane</keyword>
<evidence type="ECO:0000313" key="5">
    <source>
        <dbReference type="Proteomes" id="UP000180166"/>
    </source>
</evidence>